<name>A0A3M7T2D9_BRAPC</name>
<proteinExistence type="predicted"/>
<accession>A0A3M7T2D9</accession>
<gene>
    <name evidence="1" type="ORF">BpHYR1_049627</name>
</gene>
<dbReference type="Proteomes" id="UP000276133">
    <property type="component" value="Unassembled WGS sequence"/>
</dbReference>
<dbReference type="EMBL" id="REGN01000402">
    <property type="protein sequence ID" value="RNA42203.1"/>
    <property type="molecule type" value="Genomic_DNA"/>
</dbReference>
<organism evidence="1 2">
    <name type="scientific">Brachionus plicatilis</name>
    <name type="common">Marine rotifer</name>
    <name type="synonym">Brachionus muelleri</name>
    <dbReference type="NCBI Taxonomy" id="10195"/>
    <lineage>
        <taxon>Eukaryota</taxon>
        <taxon>Metazoa</taxon>
        <taxon>Spiralia</taxon>
        <taxon>Gnathifera</taxon>
        <taxon>Rotifera</taxon>
        <taxon>Eurotatoria</taxon>
        <taxon>Monogononta</taxon>
        <taxon>Pseudotrocha</taxon>
        <taxon>Ploima</taxon>
        <taxon>Brachionidae</taxon>
        <taxon>Brachionus</taxon>
    </lineage>
</organism>
<comment type="caution">
    <text evidence="1">The sequence shown here is derived from an EMBL/GenBank/DDBJ whole genome shotgun (WGS) entry which is preliminary data.</text>
</comment>
<dbReference type="AlphaFoldDB" id="A0A3M7T2D9"/>
<protein>
    <submittedName>
        <fullName evidence="1">Uncharacterized protein</fullName>
    </submittedName>
</protein>
<evidence type="ECO:0000313" key="1">
    <source>
        <dbReference type="EMBL" id="RNA42203.1"/>
    </source>
</evidence>
<sequence length="59" mass="6719">MLLIENTLFGFFGINLRLDKQNEIFILAKKIGESLIELHFQLNPSNVCSRGVIRLCANL</sequence>
<keyword evidence="2" id="KW-1185">Reference proteome</keyword>
<reference evidence="1 2" key="1">
    <citation type="journal article" date="2018" name="Sci. Rep.">
        <title>Genomic signatures of local adaptation to the degree of environmental predictability in rotifers.</title>
        <authorList>
            <person name="Franch-Gras L."/>
            <person name="Hahn C."/>
            <person name="Garcia-Roger E.M."/>
            <person name="Carmona M.J."/>
            <person name="Serra M."/>
            <person name="Gomez A."/>
        </authorList>
    </citation>
    <scope>NUCLEOTIDE SEQUENCE [LARGE SCALE GENOMIC DNA]</scope>
    <source>
        <strain evidence="1">HYR1</strain>
    </source>
</reference>
<evidence type="ECO:0000313" key="2">
    <source>
        <dbReference type="Proteomes" id="UP000276133"/>
    </source>
</evidence>